<name>A0AAE0K652_9PEZI</name>
<gene>
    <name evidence="2" type="ORF">B0H63DRAFT_454565</name>
</gene>
<sequence length="207" mass="21361">MIANTVLVPFLCAAGTALAAPAPVLDSATYCRRDPANPQGCLAFDIQPSAVVLHDTHWSGQNTCNPPAGCHVAKATTNNGHDITTMLTFTYPPAVQGRQCWLAFNLPTGATVSPATGAQVDVFKQWQPVSGCPSQGNNRDVHLGRMNVPSVAGGVGTWAATYNAHLTAAGPCPAPGTVEGIEIVGVGDNEDVAWQQGAGVGVKIVYS</sequence>
<protein>
    <recommendedName>
        <fullName evidence="4">Ubiquitin 3 binding protein But2 C-terminal domain-containing protein</fullName>
    </recommendedName>
</protein>
<accession>A0AAE0K652</accession>
<keyword evidence="1" id="KW-0732">Signal</keyword>
<evidence type="ECO:0000313" key="2">
    <source>
        <dbReference type="EMBL" id="KAK3370390.1"/>
    </source>
</evidence>
<evidence type="ECO:0000313" key="3">
    <source>
        <dbReference type="Proteomes" id="UP001285441"/>
    </source>
</evidence>
<proteinExistence type="predicted"/>
<feature type="chain" id="PRO_5042098364" description="Ubiquitin 3 binding protein But2 C-terminal domain-containing protein" evidence="1">
    <location>
        <begin position="20"/>
        <end position="207"/>
    </location>
</feature>
<keyword evidence="3" id="KW-1185">Reference proteome</keyword>
<dbReference type="AlphaFoldDB" id="A0AAE0K652"/>
<organism evidence="2 3">
    <name type="scientific">Podospora didyma</name>
    <dbReference type="NCBI Taxonomy" id="330526"/>
    <lineage>
        <taxon>Eukaryota</taxon>
        <taxon>Fungi</taxon>
        <taxon>Dikarya</taxon>
        <taxon>Ascomycota</taxon>
        <taxon>Pezizomycotina</taxon>
        <taxon>Sordariomycetes</taxon>
        <taxon>Sordariomycetidae</taxon>
        <taxon>Sordariales</taxon>
        <taxon>Podosporaceae</taxon>
        <taxon>Podospora</taxon>
    </lineage>
</organism>
<dbReference type="EMBL" id="JAULSW010000009">
    <property type="protein sequence ID" value="KAK3370390.1"/>
    <property type="molecule type" value="Genomic_DNA"/>
</dbReference>
<evidence type="ECO:0000256" key="1">
    <source>
        <dbReference type="SAM" id="SignalP"/>
    </source>
</evidence>
<reference evidence="2" key="1">
    <citation type="journal article" date="2023" name="Mol. Phylogenet. Evol.">
        <title>Genome-scale phylogeny and comparative genomics of the fungal order Sordariales.</title>
        <authorList>
            <person name="Hensen N."/>
            <person name="Bonometti L."/>
            <person name="Westerberg I."/>
            <person name="Brannstrom I.O."/>
            <person name="Guillou S."/>
            <person name="Cros-Aarteil S."/>
            <person name="Calhoun S."/>
            <person name="Haridas S."/>
            <person name="Kuo A."/>
            <person name="Mondo S."/>
            <person name="Pangilinan J."/>
            <person name="Riley R."/>
            <person name="LaButti K."/>
            <person name="Andreopoulos B."/>
            <person name="Lipzen A."/>
            <person name="Chen C."/>
            <person name="Yan M."/>
            <person name="Daum C."/>
            <person name="Ng V."/>
            <person name="Clum A."/>
            <person name="Steindorff A."/>
            <person name="Ohm R.A."/>
            <person name="Martin F."/>
            <person name="Silar P."/>
            <person name="Natvig D.O."/>
            <person name="Lalanne C."/>
            <person name="Gautier V."/>
            <person name="Ament-Velasquez S.L."/>
            <person name="Kruys A."/>
            <person name="Hutchinson M.I."/>
            <person name="Powell A.J."/>
            <person name="Barry K."/>
            <person name="Miller A.N."/>
            <person name="Grigoriev I.V."/>
            <person name="Debuchy R."/>
            <person name="Gladieux P."/>
            <person name="Hiltunen Thoren M."/>
            <person name="Johannesson H."/>
        </authorList>
    </citation>
    <scope>NUCLEOTIDE SEQUENCE</scope>
    <source>
        <strain evidence="2">CBS 232.78</strain>
    </source>
</reference>
<reference evidence="2" key="2">
    <citation type="submission" date="2023-06" db="EMBL/GenBank/DDBJ databases">
        <authorList>
            <consortium name="Lawrence Berkeley National Laboratory"/>
            <person name="Haridas S."/>
            <person name="Hensen N."/>
            <person name="Bonometti L."/>
            <person name="Westerberg I."/>
            <person name="Brannstrom I.O."/>
            <person name="Guillou S."/>
            <person name="Cros-Aarteil S."/>
            <person name="Calhoun S."/>
            <person name="Kuo A."/>
            <person name="Mondo S."/>
            <person name="Pangilinan J."/>
            <person name="Riley R."/>
            <person name="LaButti K."/>
            <person name="Andreopoulos B."/>
            <person name="Lipzen A."/>
            <person name="Chen C."/>
            <person name="Yanf M."/>
            <person name="Daum C."/>
            <person name="Ng V."/>
            <person name="Clum A."/>
            <person name="Steindorff A."/>
            <person name="Ohm R."/>
            <person name="Martin F."/>
            <person name="Silar P."/>
            <person name="Natvig D."/>
            <person name="Lalanne C."/>
            <person name="Gautier V."/>
            <person name="Ament-velasquez S.L."/>
            <person name="Kruys A."/>
            <person name="Hutchinson M.I."/>
            <person name="Powell A.J."/>
            <person name="Barry K."/>
            <person name="Miller A.N."/>
            <person name="Grigoriev I.V."/>
            <person name="Debuchy R."/>
            <person name="Gladieux P."/>
            <person name="Thoren M.H."/>
            <person name="Johannesson H."/>
        </authorList>
    </citation>
    <scope>NUCLEOTIDE SEQUENCE</scope>
    <source>
        <strain evidence="2">CBS 232.78</strain>
    </source>
</reference>
<dbReference type="Proteomes" id="UP001285441">
    <property type="component" value="Unassembled WGS sequence"/>
</dbReference>
<comment type="caution">
    <text evidence="2">The sequence shown here is derived from an EMBL/GenBank/DDBJ whole genome shotgun (WGS) entry which is preliminary data.</text>
</comment>
<evidence type="ECO:0008006" key="4">
    <source>
        <dbReference type="Google" id="ProtNLM"/>
    </source>
</evidence>
<feature type="signal peptide" evidence="1">
    <location>
        <begin position="1"/>
        <end position="19"/>
    </location>
</feature>